<name>A0A7S1KUB9_9EUKA</name>
<feature type="coiled-coil region" evidence="1">
    <location>
        <begin position="789"/>
        <end position="879"/>
    </location>
</feature>
<feature type="region of interest" description="Disordered" evidence="2">
    <location>
        <begin position="255"/>
        <end position="285"/>
    </location>
</feature>
<keyword evidence="1" id="KW-0175">Coiled coil</keyword>
<gene>
    <name evidence="3" type="ORF">PCOS0759_LOCUS9595</name>
</gene>
<feature type="compositionally biased region" description="Low complexity" evidence="2">
    <location>
        <begin position="92"/>
        <end position="101"/>
    </location>
</feature>
<protein>
    <submittedName>
        <fullName evidence="3">Uncharacterized protein</fullName>
    </submittedName>
</protein>
<feature type="coiled-coil region" evidence="1">
    <location>
        <begin position="617"/>
        <end position="644"/>
    </location>
</feature>
<feature type="coiled-coil region" evidence="1">
    <location>
        <begin position="316"/>
        <end position="591"/>
    </location>
</feature>
<feature type="compositionally biased region" description="Low complexity" evidence="2">
    <location>
        <begin position="172"/>
        <end position="191"/>
    </location>
</feature>
<feature type="compositionally biased region" description="Basic residues" evidence="2">
    <location>
        <begin position="57"/>
        <end position="71"/>
    </location>
</feature>
<feature type="region of interest" description="Disordered" evidence="2">
    <location>
        <begin position="1"/>
        <end position="213"/>
    </location>
</feature>
<feature type="compositionally biased region" description="Polar residues" evidence="2">
    <location>
        <begin position="21"/>
        <end position="42"/>
    </location>
</feature>
<evidence type="ECO:0000313" key="3">
    <source>
        <dbReference type="EMBL" id="CAD9086341.1"/>
    </source>
</evidence>
<feature type="compositionally biased region" description="Basic and acidic residues" evidence="2">
    <location>
        <begin position="201"/>
        <end position="210"/>
    </location>
</feature>
<evidence type="ECO:0000256" key="2">
    <source>
        <dbReference type="SAM" id="MobiDB-lite"/>
    </source>
</evidence>
<accession>A0A7S1KUB9</accession>
<feature type="compositionally biased region" description="Low complexity" evidence="2">
    <location>
        <begin position="134"/>
        <end position="150"/>
    </location>
</feature>
<dbReference type="EMBL" id="HBGD01011592">
    <property type="protein sequence ID" value="CAD9086341.1"/>
    <property type="molecule type" value="Transcribed_RNA"/>
</dbReference>
<dbReference type="AlphaFoldDB" id="A0A7S1KUB9"/>
<feature type="compositionally biased region" description="Low complexity" evidence="2">
    <location>
        <begin position="10"/>
        <end position="20"/>
    </location>
</feature>
<proteinExistence type="predicted"/>
<dbReference type="PANTHER" id="PTHR19327">
    <property type="entry name" value="GOLGIN"/>
    <property type="match status" value="1"/>
</dbReference>
<dbReference type="PANTHER" id="PTHR19327:SF0">
    <property type="entry name" value="GOLGIN SUBFAMILY A MEMBER 4"/>
    <property type="match status" value="1"/>
</dbReference>
<feature type="compositionally biased region" description="Polar residues" evidence="2">
    <location>
        <begin position="264"/>
        <end position="277"/>
    </location>
</feature>
<feature type="coiled-coil region" evidence="1">
    <location>
        <begin position="670"/>
        <end position="736"/>
    </location>
</feature>
<evidence type="ECO:0000256" key="1">
    <source>
        <dbReference type="SAM" id="Coils"/>
    </source>
</evidence>
<feature type="compositionally biased region" description="Polar residues" evidence="2">
    <location>
        <begin position="102"/>
        <end position="119"/>
    </location>
</feature>
<organism evidence="3">
    <name type="scientific">Percolomonas cosmopolitus</name>
    <dbReference type="NCBI Taxonomy" id="63605"/>
    <lineage>
        <taxon>Eukaryota</taxon>
        <taxon>Discoba</taxon>
        <taxon>Heterolobosea</taxon>
        <taxon>Tetramitia</taxon>
        <taxon>Eutetramitia</taxon>
        <taxon>Percolomonadidae</taxon>
        <taxon>Percolomonas</taxon>
    </lineage>
</organism>
<sequence>MTTTSHSLLAENATTENATAPQNSTAPQETEASSSNDTSNVVATFKKKSPYSAPPISRKHLITTPVGKRRSSSTGSVPKEHRNATNGGSSGGNTNSIGSNNRTRVTSGSALQPSNSPTMPRSASKKVASRRRVVSASATTRSNRASNSSSFNAVLSQYNSLIHPSPPPGAPPSLQLSNSSDSSNALQSPSNLRRFQPLSTRHSDDDHSPNHNELSWHNAAEQFEAEMRLSDSFLEELSGFEIDVDSSLRQHRTSLIQHDPEHVSPSNRGSNGEYSHQSEPEMMSPRTKQSKVVNALHSIHERVAQHVERELSDIIVDIQKQHEEKHQESLNELKQQIRERNIDLARRTKQAMHNMKRMMENLKKQKDDLIAGFVKQKKEFLDEVKNLEGQLKVEEKRVKQLQFENQKMMRNTSRDAFKRQIDSLQKENQHHMLEVTELKSENHKLEEQKTRLDQDLHFRIQEIERAKQEMKRVELEKERFEDRLKVSDQKLTILQRHNDTLQRQLMGTQETVMKVESEKKKHQSILEQHREEMEQMQNRSVALQSKIHDLLNVEQEYKSTRADVVQYKQELEDQREEIRTLKQQLLEKDDSHKKADEIAREKMRTLWQKCKSLKATRDQHKIQCDKLKHTIESVRHEREKLLQVSKHQEAMLKTERDSTDELLAATKLKLKRTKESLQKSQFELQETRDRLKQTTTSRDSQKVDFERRIEALEQQLQSVQSEYKQKQEEYDTMAAQQRDWLTLQSEVDTKRTENTKLQQQVKSQAEKIYQLQSKEEQAKEFVQNSEMKLRMLQASKDNTDQQLRNAQSQLDATVKEKDIAIELVSSLERKNSQLNETIQKMKQGSGVDMDEFVQLQKDHRDAAKALDDLRQENAKLRKSVTSYRGVIQSLRYQYNTK</sequence>
<feature type="compositionally biased region" description="Basic residues" evidence="2">
    <location>
        <begin position="123"/>
        <end position="133"/>
    </location>
</feature>
<reference evidence="3" key="1">
    <citation type="submission" date="2021-01" db="EMBL/GenBank/DDBJ databases">
        <authorList>
            <person name="Corre E."/>
            <person name="Pelletier E."/>
            <person name="Niang G."/>
            <person name="Scheremetjew M."/>
            <person name="Finn R."/>
            <person name="Kale V."/>
            <person name="Holt S."/>
            <person name="Cochrane G."/>
            <person name="Meng A."/>
            <person name="Brown T."/>
            <person name="Cohen L."/>
        </authorList>
    </citation>
    <scope>NUCLEOTIDE SEQUENCE</scope>
    <source>
        <strain evidence="3">WS</strain>
    </source>
</reference>